<evidence type="ECO:0000259" key="4">
    <source>
        <dbReference type="SMART" id="SM00421"/>
    </source>
</evidence>
<dbReference type="SUPFAM" id="SSF46894">
    <property type="entry name" value="C-terminal effector domain of the bipartite response regulators"/>
    <property type="match status" value="1"/>
</dbReference>
<dbReference type="GO" id="GO:0003677">
    <property type="term" value="F:DNA binding"/>
    <property type="evidence" value="ECO:0007669"/>
    <property type="project" value="UniProtKB-KW"/>
</dbReference>
<evidence type="ECO:0000313" key="6">
    <source>
        <dbReference type="Proteomes" id="UP000008363"/>
    </source>
</evidence>
<dbReference type="STRING" id="1108045.GORHZ_026_00290"/>
<dbReference type="PRINTS" id="PR00038">
    <property type="entry name" value="HTHLUXR"/>
</dbReference>
<dbReference type="InterPro" id="IPR036388">
    <property type="entry name" value="WH-like_DNA-bd_sf"/>
</dbReference>
<evidence type="ECO:0000256" key="1">
    <source>
        <dbReference type="ARBA" id="ARBA00023015"/>
    </source>
</evidence>
<dbReference type="Pfam" id="PF00196">
    <property type="entry name" value="GerE"/>
    <property type="match status" value="1"/>
</dbReference>
<keyword evidence="6" id="KW-1185">Reference proteome</keyword>
<comment type="caution">
    <text evidence="5">The sequence shown here is derived from an EMBL/GenBank/DDBJ whole genome shotgun (WGS) entry which is preliminary data.</text>
</comment>
<evidence type="ECO:0000313" key="5">
    <source>
        <dbReference type="EMBL" id="GAB88530.1"/>
    </source>
</evidence>
<evidence type="ECO:0000256" key="2">
    <source>
        <dbReference type="ARBA" id="ARBA00023125"/>
    </source>
</evidence>
<dbReference type="SMART" id="SM00421">
    <property type="entry name" value="HTH_LUXR"/>
    <property type="match status" value="1"/>
</dbReference>
<sequence>MTADVNQDLQIPMHPLPPSSTVLIVAEDTLADVGLLALVERFGYRAALIDVGGAEAPRQTGSVVIVRSELRLAQLRRVAALASARVIGIGVPVGHLGGVELPDSGYSAGRLRQVLRRIAAPGTTGADRVHLSPREREVVVTYTLGSTVRETSQRYFISESTVRSHFRRVMNRYGEAGRPVNNKTQLLIQLIADGWVERDLLVSAV</sequence>
<dbReference type="InterPro" id="IPR016032">
    <property type="entry name" value="Sig_transdc_resp-reg_C-effctor"/>
</dbReference>
<organism evidence="5 6">
    <name type="scientific">Gordonia rhizosphera NBRC 16068</name>
    <dbReference type="NCBI Taxonomy" id="1108045"/>
    <lineage>
        <taxon>Bacteria</taxon>
        <taxon>Bacillati</taxon>
        <taxon>Actinomycetota</taxon>
        <taxon>Actinomycetes</taxon>
        <taxon>Mycobacteriales</taxon>
        <taxon>Gordoniaceae</taxon>
        <taxon>Gordonia</taxon>
    </lineage>
</organism>
<keyword evidence="2" id="KW-0238">DNA-binding</keyword>
<dbReference type="InterPro" id="IPR000792">
    <property type="entry name" value="Tscrpt_reg_LuxR_C"/>
</dbReference>
<dbReference type="GO" id="GO:0006355">
    <property type="term" value="P:regulation of DNA-templated transcription"/>
    <property type="evidence" value="ECO:0007669"/>
    <property type="project" value="InterPro"/>
</dbReference>
<evidence type="ECO:0000256" key="3">
    <source>
        <dbReference type="ARBA" id="ARBA00023163"/>
    </source>
</evidence>
<dbReference type="EMBL" id="BAHC01000026">
    <property type="protein sequence ID" value="GAB88530.1"/>
    <property type="molecule type" value="Genomic_DNA"/>
</dbReference>
<feature type="domain" description="HTH luxR-type" evidence="4">
    <location>
        <begin position="128"/>
        <end position="190"/>
    </location>
</feature>
<dbReference type="RefSeq" id="WP_006330000.1">
    <property type="nucleotide sequence ID" value="NZ_BAHC01000026.1"/>
</dbReference>
<keyword evidence="1" id="KW-0805">Transcription regulation</keyword>
<dbReference type="eggNOG" id="COG2197">
    <property type="taxonomic scope" value="Bacteria"/>
</dbReference>
<accession>K6VNN5</accession>
<gene>
    <name evidence="5" type="ORF">GORHZ_026_00290</name>
</gene>
<name>K6VNN5_9ACTN</name>
<dbReference type="AlphaFoldDB" id="K6VNN5"/>
<dbReference type="PANTHER" id="PTHR44688:SF16">
    <property type="entry name" value="DNA-BINDING TRANSCRIPTIONAL ACTIVATOR DEVR_DOSR"/>
    <property type="match status" value="1"/>
</dbReference>
<proteinExistence type="predicted"/>
<protein>
    <recommendedName>
        <fullName evidence="4">HTH luxR-type domain-containing protein</fullName>
    </recommendedName>
</protein>
<keyword evidence="3" id="KW-0804">Transcription</keyword>
<dbReference type="Proteomes" id="UP000008363">
    <property type="component" value="Unassembled WGS sequence"/>
</dbReference>
<reference evidence="5 6" key="1">
    <citation type="submission" date="2012-08" db="EMBL/GenBank/DDBJ databases">
        <title>Whole genome shotgun sequence of Gordonia rhizosphera NBRC 16068.</title>
        <authorList>
            <person name="Takarada H."/>
            <person name="Isaki S."/>
            <person name="Hosoyama A."/>
            <person name="Tsuchikane K."/>
            <person name="Katsumata H."/>
            <person name="Baba S."/>
            <person name="Ohji S."/>
            <person name="Yamazaki S."/>
            <person name="Fujita N."/>
        </authorList>
    </citation>
    <scope>NUCLEOTIDE SEQUENCE [LARGE SCALE GENOMIC DNA]</scope>
    <source>
        <strain evidence="5 6">NBRC 16068</strain>
    </source>
</reference>
<dbReference type="PANTHER" id="PTHR44688">
    <property type="entry name" value="DNA-BINDING TRANSCRIPTIONAL ACTIVATOR DEVR_DOSR"/>
    <property type="match status" value="1"/>
</dbReference>
<dbReference type="Gene3D" id="1.10.10.10">
    <property type="entry name" value="Winged helix-like DNA-binding domain superfamily/Winged helix DNA-binding domain"/>
    <property type="match status" value="1"/>
</dbReference>